<organism evidence="2">
    <name type="scientific">marine sediment metagenome</name>
    <dbReference type="NCBI Taxonomy" id="412755"/>
    <lineage>
        <taxon>unclassified sequences</taxon>
        <taxon>metagenomes</taxon>
        <taxon>ecological metagenomes</taxon>
    </lineage>
</organism>
<comment type="caution">
    <text evidence="2">The sequence shown here is derived from an EMBL/GenBank/DDBJ whole genome shotgun (WGS) entry which is preliminary data.</text>
</comment>
<sequence>MILKKKEHDLIFFFLLITSIVGVIIIGDLIFPVLILKHIFIVLTVSFLSTFLFYKFSFISKKRDLKFFLILTVVCWLALPWFFTLIHELSHAITSLINGFEVINIEINWPYGGETNLPPDSWVIPEVRKIGYTRVSLSGSLVSVLIISILNRGIYHIKEIRVSVFFPIFMITSWWILFEVLYWFNGITSYIKGIGMMNDAYQFLYLYLQLSDPFILIDPNLLRIIIAGIFAVLLIWFPMNLLKRIKIWGSI</sequence>
<feature type="transmembrane region" description="Helical" evidence="1">
    <location>
        <begin position="220"/>
        <end position="239"/>
    </location>
</feature>
<gene>
    <name evidence="2" type="ORF">LCGC14_1456650</name>
</gene>
<evidence type="ECO:0000256" key="1">
    <source>
        <dbReference type="SAM" id="Phobius"/>
    </source>
</evidence>
<feature type="transmembrane region" description="Helical" evidence="1">
    <location>
        <begin position="162"/>
        <end position="184"/>
    </location>
</feature>
<feature type="transmembrane region" description="Helical" evidence="1">
    <location>
        <begin position="131"/>
        <end position="150"/>
    </location>
</feature>
<keyword evidence="1" id="KW-0812">Transmembrane</keyword>
<dbReference type="AlphaFoldDB" id="A0A0F9MI84"/>
<protein>
    <submittedName>
        <fullName evidence="2">Uncharacterized protein</fullName>
    </submittedName>
</protein>
<feature type="transmembrane region" description="Helical" evidence="1">
    <location>
        <begin position="39"/>
        <end position="56"/>
    </location>
</feature>
<dbReference type="EMBL" id="LAZR01010093">
    <property type="protein sequence ID" value="KKM68862.1"/>
    <property type="molecule type" value="Genomic_DNA"/>
</dbReference>
<keyword evidence="1" id="KW-1133">Transmembrane helix</keyword>
<evidence type="ECO:0000313" key="2">
    <source>
        <dbReference type="EMBL" id="KKM68862.1"/>
    </source>
</evidence>
<keyword evidence="1" id="KW-0472">Membrane</keyword>
<accession>A0A0F9MI84</accession>
<feature type="transmembrane region" description="Helical" evidence="1">
    <location>
        <begin position="68"/>
        <end position="86"/>
    </location>
</feature>
<reference evidence="2" key="1">
    <citation type="journal article" date="2015" name="Nature">
        <title>Complex archaea that bridge the gap between prokaryotes and eukaryotes.</title>
        <authorList>
            <person name="Spang A."/>
            <person name="Saw J.H."/>
            <person name="Jorgensen S.L."/>
            <person name="Zaremba-Niedzwiedzka K."/>
            <person name="Martijn J."/>
            <person name="Lind A.E."/>
            <person name="van Eijk R."/>
            <person name="Schleper C."/>
            <person name="Guy L."/>
            <person name="Ettema T.J."/>
        </authorList>
    </citation>
    <scope>NUCLEOTIDE SEQUENCE</scope>
</reference>
<proteinExistence type="predicted"/>
<feature type="transmembrane region" description="Helical" evidence="1">
    <location>
        <begin position="12"/>
        <end position="33"/>
    </location>
</feature>
<name>A0A0F9MI84_9ZZZZ</name>